<protein>
    <submittedName>
        <fullName evidence="2">Uncharacterized protein</fullName>
    </submittedName>
</protein>
<keyword evidence="1" id="KW-0812">Transmembrane</keyword>
<keyword evidence="1" id="KW-1133">Transmembrane helix</keyword>
<sequence length="637" mass="71544">MTTPNESRPPEAPSVVHLAATTPARDWSRGRLTGRLDWKAVITGADLPEPIAALITRVVSRSRLWRMEKVDLARELCNHFTDGLHAATETPHGSESRATVEQLIQNFGDHKKAAALIRRAKKRGRHWHYRAFTHTCQGLVAILLAGALLYGLLAWRFFTGEPDITRNYTAEYNETIEQIPESDRAYDLYIQTYALIDQAPKYLLDAWPAIAPEHPRYPEAIEFLAAQQDVLALVHQAADKPHMGAFFSDVVDPRLIDADNARHPDAFLEYENPSDNPMLINVLLPELGHMRGLAQLLAFDAHVAARTSESDRVLRDIRSMLGLAEHTNDRPILIGSLVALAINAFAINTTAQIIHEYPDLFTDEQLRELAHRHAGFMDGDPRVDLTGERWFFEDIIQRVYTDDGNGNGHITAEGMRQVMRMISFSDDGTSELGPAPLAPITAAIVADRADMTAKYDQLMTQMEHNAQLPMWEYDARNTPDAEIESLQSKILHQTRYLLIGILMPAIDKASQAAEVATQRRDGLLTGIALELYRRDNNDYPDSLDALVPAYLPAVPPDRFTGKPLRYALIDGEPRLWSVGADRNDDGGIAPTGNRTDEHRWMPKDQTLLNEQADPDRYDGDWLLWPIIYEPATSDPED</sequence>
<name>A0A3B1E610_9ZZZZ</name>
<gene>
    <name evidence="2" type="ORF">MNBD_PLANCTO03-617</name>
</gene>
<dbReference type="AlphaFoldDB" id="A0A3B1E610"/>
<evidence type="ECO:0000313" key="2">
    <source>
        <dbReference type="EMBL" id="VAX41655.1"/>
    </source>
</evidence>
<feature type="transmembrane region" description="Helical" evidence="1">
    <location>
        <begin position="131"/>
        <end position="158"/>
    </location>
</feature>
<reference evidence="2" key="1">
    <citation type="submission" date="2018-06" db="EMBL/GenBank/DDBJ databases">
        <authorList>
            <person name="Zhirakovskaya E."/>
        </authorList>
    </citation>
    <scope>NUCLEOTIDE SEQUENCE</scope>
</reference>
<dbReference type="EMBL" id="UOGK01000574">
    <property type="protein sequence ID" value="VAX41655.1"/>
    <property type="molecule type" value="Genomic_DNA"/>
</dbReference>
<accession>A0A3B1E610</accession>
<dbReference type="SUPFAM" id="SSF54523">
    <property type="entry name" value="Pili subunits"/>
    <property type="match status" value="1"/>
</dbReference>
<dbReference type="Gene3D" id="3.30.700.10">
    <property type="entry name" value="Glycoprotein, Type 4 Pilin"/>
    <property type="match status" value="1"/>
</dbReference>
<evidence type="ECO:0000256" key="1">
    <source>
        <dbReference type="SAM" id="Phobius"/>
    </source>
</evidence>
<organism evidence="2">
    <name type="scientific">hydrothermal vent metagenome</name>
    <dbReference type="NCBI Taxonomy" id="652676"/>
    <lineage>
        <taxon>unclassified sequences</taxon>
        <taxon>metagenomes</taxon>
        <taxon>ecological metagenomes</taxon>
    </lineage>
</organism>
<proteinExistence type="predicted"/>
<keyword evidence="1" id="KW-0472">Membrane</keyword>
<dbReference type="InterPro" id="IPR045584">
    <property type="entry name" value="Pilin-like"/>
</dbReference>